<dbReference type="EMBL" id="VTER01000016">
    <property type="protein sequence ID" value="TYS42276.1"/>
    <property type="molecule type" value="Genomic_DNA"/>
</dbReference>
<keyword evidence="2" id="KW-0472">Membrane</keyword>
<evidence type="ECO:0000313" key="5">
    <source>
        <dbReference type="Proteomes" id="UP000322139"/>
    </source>
</evidence>
<evidence type="ECO:0000256" key="2">
    <source>
        <dbReference type="SAM" id="Phobius"/>
    </source>
</evidence>
<proteinExistence type="predicted"/>
<reference evidence="5 6" key="1">
    <citation type="submission" date="2019-08" db="EMBL/GenBank/DDBJ databases">
        <title>Bacillus genomes from the desert of Cuatro Cienegas, Coahuila.</title>
        <authorList>
            <person name="Olmedo-Alvarez G."/>
        </authorList>
    </citation>
    <scope>NUCLEOTIDE SEQUENCE [LARGE SCALE GENOMIC DNA]</scope>
    <source>
        <strain evidence="4 6">CH37_1T</strain>
        <strain evidence="3 5">CH446_14T</strain>
    </source>
</reference>
<keyword evidence="2" id="KW-0812">Transmembrane</keyword>
<dbReference type="Proteomes" id="UP000322139">
    <property type="component" value="Unassembled WGS sequence"/>
</dbReference>
<comment type="caution">
    <text evidence="3">The sequence shown here is derived from an EMBL/GenBank/DDBJ whole genome shotgun (WGS) entry which is preliminary data.</text>
</comment>
<feature type="transmembrane region" description="Helical" evidence="2">
    <location>
        <begin position="20"/>
        <end position="42"/>
    </location>
</feature>
<dbReference type="AlphaFoldDB" id="A0A5D4QWD1"/>
<keyword evidence="2" id="KW-1133">Transmembrane helix</keyword>
<sequence length="70" mass="8169">MIQAYILSLFLYFPEDKSEYIPASITFTIFLIGAIIAMRLIIRASKREEKKAKELENQIMKQDSLQKKNS</sequence>
<evidence type="ECO:0000256" key="1">
    <source>
        <dbReference type="SAM" id="Coils"/>
    </source>
</evidence>
<feature type="coiled-coil region" evidence="1">
    <location>
        <begin position="38"/>
        <end position="65"/>
    </location>
</feature>
<dbReference type="EMBL" id="VTES01000009">
    <property type="protein sequence ID" value="TYS58858.1"/>
    <property type="molecule type" value="Genomic_DNA"/>
</dbReference>
<protein>
    <submittedName>
        <fullName evidence="3">Uncharacterized protein</fullName>
    </submittedName>
</protein>
<keyword evidence="1" id="KW-0175">Coiled coil</keyword>
<name>A0A5D4QWD1_9BACI</name>
<dbReference type="GeneID" id="97351221"/>
<gene>
    <name evidence="4" type="ORF">FZD47_23130</name>
    <name evidence="3" type="ORF">FZD51_23150</name>
</gene>
<dbReference type="RefSeq" id="WP_009795413.1">
    <property type="nucleotide sequence ID" value="NZ_CP160000.1"/>
</dbReference>
<organism evidence="3 5">
    <name type="scientific">Bacillus infantis</name>
    <dbReference type="NCBI Taxonomy" id="324767"/>
    <lineage>
        <taxon>Bacteria</taxon>
        <taxon>Bacillati</taxon>
        <taxon>Bacillota</taxon>
        <taxon>Bacilli</taxon>
        <taxon>Bacillales</taxon>
        <taxon>Bacillaceae</taxon>
        <taxon>Bacillus</taxon>
    </lineage>
</organism>
<dbReference type="Proteomes" id="UP000323732">
    <property type="component" value="Unassembled WGS sequence"/>
</dbReference>
<evidence type="ECO:0000313" key="3">
    <source>
        <dbReference type="EMBL" id="TYS42276.1"/>
    </source>
</evidence>
<accession>A0A5D4QWD1</accession>
<evidence type="ECO:0000313" key="6">
    <source>
        <dbReference type="Proteomes" id="UP000323732"/>
    </source>
</evidence>
<evidence type="ECO:0000313" key="4">
    <source>
        <dbReference type="EMBL" id="TYS58858.1"/>
    </source>
</evidence>